<keyword evidence="3 7" id="KW-0812">Transmembrane</keyword>
<feature type="region of interest" description="Disordered" evidence="6">
    <location>
        <begin position="494"/>
        <end position="608"/>
    </location>
</feature>
<feature type="region of interest" description="Disordered" evidence="6">
    <location>
        <begin position="892"/>
        <end position="929"/>
    </location>
</feature>
<keyword evidence="9" id="KW-1185">Reference proteome</keyword>
<reference evidence="8" key="1">
    <citation type="submission" date="2022-03" db="EMBL/GenBank/DDBJ databases">
        <title>Draft genome sequence of Aduncisulcus paluster, a free-living microaerophilic Fornicata.</title>
        <authorList>
            <person name="Yuyama I."/>
            <person name="Kume K."/>
            <person name="Tamura T."/>
            <person name="Inagaki Y."/>
            <person name="Hashimoto T."/>
        </authorList>
    </citation>
    <scope>NUCLEOTIDE SEQUENCE</scope>
    <source>
        <strain evidence="8">NY0171</strain>
    </source>
</reference>
<feature type="compositionally biased region" description="Basic residues" evidence="6">
    <location>
        <begin position="306"/>
        <end position="315"/>
    </location>
</feature>
<feature type="compositionally biased region" description="Basic residues" evidence="6">
    <location>
        <begin position="1268"/>
        <end position="1278"/>
    </location>
</feature>
<feature type="compositionally biased region" description="Basic and acidic residues" evidence="6">
    <location>
        <begin position="566"/>
        <end position="586"/>
    </location>
</feature>
<feature type="region of interest" description="Disordered" evidence="6">
    <location>
        <begin position="773"/>
        <end position="811"/>
    </location>
</feature>
<dbReference type="Pfam" id="PF04791">
    <property type="entry name" value="LMBR1"/>
    <property type="match status" value="2"/>
</dbReference>
<sequence length="1278" mass="144961">MSSAIRHVASWPYFAYVFLLLFLSAIANGSFILDVVQAFDSGEQQTQQMVLVWTAIYIISLPLPWVKMAFDRYHESADPRFWPKFWYTVYCNVRFYALVLIPFIAVGIVFISVTSFTFMAVISAVLSFMNIWYTFFFILFFSRGVVVIPRLIFRRFNKACRTKNRIYRSRTSLKKIVGIRKTMLQFRDKCVQSIDKAGIIYRNHPLISHIIDNILPTIYSGKGSDRFKVEGCGKFDVDLLRVAPPLLSLDILPQFVLIGSKREKKEEMEDPMDVKEILATGDLHSMLSVPTGEELKKREKREAKREKLRKKAEKKASKLRAKRIKEGLPVPDEEADVIINDDEISDDVGLFERISTWLTNQIEGDTHEGNSGYDEEKERKYDGEFDNIFQDFEIEPIDYAFAASPSAVSLHFDSRDSVGRAHTRGQSHSRHSSCHSRSHSFSQFSQLKRQEEIKHQEEINSMIELDEKDEKDQGDHQIIPLTPGDVVVSQNISEKKSISGSDDHEKMSVANDDEKDSEKSVEIADSHLDESEKVASSSEVGVTSIDVMENGEEERELTPPLVSQIEPDHDSTTEETRKEVESDRKVSQSHSISGDAAPLKEDVKDSPPSLDLDLSWAIAPDQGMFSHTSMTPDNRRSAIFSRSPNPFGNAVGKSHQRSHSFNPSLKPPMSPPLIGLSAATSRDSMSMQQPGNRTCVKYRGSLRMVGSPMLQSNLKRMTSQDRESWMGHGHRRSHSLLSVQSSSRGHSREFSKYRGSLRMVGSPMLQSNLKRMTSQDRESWMGHGHRRSHSLLSVQSSSRGHSRSSSADHATRMVSMQLPQWRSSENLSSRNMSTTILPSTTAILSREEKAIAEKHVKDAIWFATKARQQMLKLTPWVARFVECVKEERKEKVFWHGRQSPEEEEEEEEYEEEVGSTSSGDDTPQDDGPKLRSVEMMLQDVAPNQGSGRSRKNSATSRGALKNLVRGVFRGNSLATELNEGDENDEGQISVIWIIVGILFSVLSIFLVYHQIIIFSPKSREYSIIHSILSLSDWPVYKGFVVLVYNLICHVYFMMGVKGLTFSPRGAHSPHASQYYSLLVHAYIICRVSPAQCWNSLNACNLSDIGTGLQRTISITNDAPVVGLGFTTYAPLMCIVFVILELVGFVEKILVRMGVAVWDGSEQELLSEAKDNTSREEQMVIRACKGGHRQLVSVGDVRQRGMAVSVMATCAREFSEDVKRRKRRMKRLKERSIRQNRAASQANMVIQSRFMYSTTREEHERNMEEKREKEKKRKRGKGC</sequence>
<accession>A0ABQ5KJ84</accession>
<evidence type="ECO:0000313" key="8">
    <source>
        <dbReference type="EMBL" id="GKT32580.1"/>
    </source>
</evidence>
<dbReference type="InterPro" id="IPR006876">
    <property type="entry name" value="LMBR1-like_membr_prot"/>
</dbReference>
<comment type="subcellular location">
    <subcellularLocation>
        <location evidence="1">Membrane</location>
        <topology evidence="1">Multi-pass membrane protein</topology>
    </subcellularLocation>
</comment>
<evidence type="ECO:0000256" key="7">
    <source>
        <dbReference type="SAM" id="Phobius"/>
    </source>
</evidence>
<protein>
    <submittedName>
        <fullName evidence="8">LMBR1-like membrane protein like protein</fullName>
    </submittedName>
</protein>
<feature type="compositionally biased region" description="Basic and acidic residues" evidence="6">
    <location>
        <begin position="516"/>
        <end position="533"/>
    </location>
</feature>
<comment type="similarity">
    <text evidence="2">Belongs to the LIMR family.</text>
</comment>
<feature type="compositionally biased region" description="Basic and acidic residues" evidence="6">
    <location>
        <begin position="1254"/>
        <end position="1267"/>
    </location>
</feature>
<feature type="region of interest" description="Disordered" evidence="6">
    <location>
        <begin position="291"/>
        <end position="315"/>
    </location>
</feature>
<feature type="transmembrane region" description="Helical" evidence="7">
    <location>
        <begin position="1125"/>
        <end position="1145"/>
    </location>
</feature>
<organism evidence="8 9">
    <name type="scientific">Aduncisulcus paluster</name>
    <dbReference type="NCBI Taxonomy" id="2918883"/>
    <lineage>
        <taxon>Eukaryota</taxon>
        <taxon>Metamonada</taxon>
        <taxon>Carpediemonas-like organisms</taxon>
        <taxon>Aduncisulcus</taxon>
    </lineage>
</organism>
<evidence type="ECO:0000256" key="1">
    <source>
        <dbReference type="ARBA" id="ARBA00004141"/>
    </source>
</evidence>
<evidence type="ECO:0000256" key="3">
    <source>
        <dbReference type="ARBA" id="ARBA00022692"/>
    </source>
</evidence>
<feature type="transmembrane region" description="Helical" evidence="7">
    <location>
        <begin position="990"/>
        <end position="1014"/>
    </location>
</feature>
<dbReference type="PANTHER" id="PTHR21355">
    <property type="entry name" value="G-PROTEIN COUPLED RECEPTOR-ASSOCIATED PROTEIN LMBRD2"/>
    <property type="match status" value="1"/>
</dbReference>
<feature type="transmembrane region" description="Helical" evidence="7">
    <location>
        <begin position="131"/>
        <end position="153"/>
    </location>
</feature>
<evidence type="ECO:0000256" key="2">
    <source>
        <dbReference type="ARBA" id="ARBA00010487"/>
    </source>
</evidence>
<proteinExistence type="inferred from homology"/>
<evidence type="ECO:0000256" key="4">
    <source>
        <dbReference type="ARBA" id="ARBA00022989"/>
    </source>
</evidence>
<feature type="region of interest" description="Disordered" evidence="6">
    <location>
        <begin position="419"/>
        <end position="451"/>
    </location>
</feature>
<feature type="transmembrane region" description="Helical" evidence="7">
    <location>
        <begin position="13"/>
        <end position="36"/>
    </location>
</feature>
<feature type="compositionally biased region" description="Basic and acidic residues" evidence="6">
    <location>
        <begin position="494"/>
        <end position="507"/>
    </location>
</feature>
<feature type="compositionally biased region" description="Low complexity" evidence="6">
    <location>
        <begin position="735"/>
        <end position="744"/>
    </location>
</feature>
<feature type="region of interest" description="Disordered" evidence="6">
    <location>
        <begin position="650"/>
        <end position="670"/>
    </location>
</feature>
<feature type="compositionally biased region" description="Basic and acidic residues" evidence="6">
    <location>
        <begin position="293"/>
        <end position="305"/>
    </location>
</feature>
<feature type="transmembrane region" description="Helical" evidence="7">
    <location>
        <begin position="1035"/>
        <end position="1054"/>
    </location>
</feature>
<dbReference type="EMBL" id="BQXS01010010">
    <property type="protein sequence ID" value="GKT32580.1"/>
    <property type="molecule type" value="Genomic_DNA"/>
</dbReference>
<feature type="compositionally biased region" description="Acidic residues" evidence="6">
    <location>
        <begin position="901"/>
        <end position="913"/>
    </location>
</feature>
<feature type="transmembrane region" description="Helical" evidence="7">
    <location>
        <begin position="48"/>
        <end position="66"/>
    </location>
</feature>
<feature type="transmembrane region" description="Helical" evidence="7">
    <location>
        <begin position="95"/>
        <end position="119"/>
    </location>
</feature>
<feature type="region of interest" description="Disordered" evidence="6">
    <location>
        <begin position="725"/>
        <end position="747"/>
    </location>
</feature>
<dbReference type="PANTHER" id="PTHR21355:SF0">
    <property type="entry name" value="G-PROTEIN COUPLED RECEPTOR-ASSOCIATED PROTEIN LMBRD2"/>
    <property type="match status" value="1"/>
</dbReference>
<feature type="region of interest" description="Disordered" evidence="6">
    <location>
        <begin position="1226"/>
        <end position="1278"/>
    </location>
</feature>
<dbReference type="InterPro" id="IPR051584">
    <property type="entry name" value="GPCR-associated_LMBR1"/>
</dbReference>
<keyword evidence="4 7" id="KW-1133">Transmembrane helix</keyword>
<evidence type="ECO:0000313" key="9">
    <source>
        <dbReference type="Proteomes" id="UP001057375"/>
    </source>
</evidence>
<evidence type="ECO:0000256" key="6">
    <source>
        <dbReference type="SAM" id="MobiDB-lite"/>
    </source>
</evidence>
<dbReference type="Proteomes" id="UP001057375">
    <property type="component" value="Unassembled WGS sequence"/>
</dbReference>
<feature type="compositionally biased region" description="Low complexity" evidence="6">
    <location>
        <begin position="790"/>
        <end position="805"/>
    </location>
</feature>
<keyword evidence="5 7" id="KW-0472">Membrane</keyword>
<feature type="compositionally biased region" description="Polar residues" evidence="6">
    <location>
        <begin position="1234"/>
        <end position="1253"/>
    </location>
</feature>
<name>A0ABQ5KJ84_9EUKA</name>
<evidence type="ECO:0000256" key="5">
    <source>
        <dbReference type="ARBA" id="ARBA00023136"/>
    </source>
</evidence>
<feature type="compositionally biased region" description="Basic residues" evidence="6">
    <location>
        <begin position="421"/>
        <end position="438"/>
    </location>
</feature>
<gene>
    <name evidence="8" type="ORF">ADUPG1_006701</name>
</gene>
<comment type="caution">
    <text evidence="8">The sequence shown here is derived from an EMBL/GenBank/DDBJ whole genome shotgun (WGS) entry which is preliminary data.</text>
</comment>